<feature type="compositionally biased region" description="Basic and acidic residues" evidence="4">
    <location>
        <begin position="497"/>
        <end position="506"/>
    </location>
</feature>
<dbReference type="InterPro" id="IPR012583">
    <property type="entry name" value="RIX1_N"/>
</dbReference>
<dbReference type="Proteomes" id="UP001152484">
    <property type="component" value="Unassembled WGS sequence"/>
</dbReference>
<feature type="compositionally biased region" description="Acidic residues" evidence="4">
    <location>
        <begin position="862"/>
        <end position="893"/>
    </location>
</feature>
<comment type="similarity">
    <text evidence="2">Belongs to the RIX1/PELP1 family.</text>
</comment>
<dbReference type="EMBL" id="CAMAPE010000054">
    <property type="protein sequence ID" value="CAH9111494.1"/>
    <property type="molecule type" value="Genomic_DNA"/>
</dbReference>
<dbReference type="GO" id="GO:0006364">
    <property type="term" value="P:rRNA processing"/>
    <property type="evidence" value="ECO:0007669"/>
    <property type="project" value="TreeGrafter"/>
</dbReference>
<evidence type="ECO:0000313" key="6">
    <source>
        <dbReference type="EMBL" id="CAH9111494.1"/>
    </source>
</evidence>
<sequence>MAACDHIQGMYDFALKPQLLRSLLNEYVPTERHPFRSPSDLSHVVSVVKTHRLLSESAPSSIDQKIIENWKSVVDDWSKRFQNLASSNKPDKCWAGICLLGVTCQECSSERFLASYPSWFIKLLSHIQSPADSHLVKAASCASISDLFTRLSGFSNAKKDGTSQATKVIQPVLKFLIEDTSVVVWEEAISLFCTLINVFPSSVHRFYDEVESAVVSKFMSGKCSQSLLKKLGECLVLLPKSKGDADTWLLMMQKILLSVNNQLRDAFQGLEPETRHNQAMRLLLPPGKDAPPPLGGQGMTRKSSSESMNRSEHLLMTRISILMRCCSMMLTSSYSVQVAVPVCALVDLTKRVLMVDGSASGLYAFMTTSKQELILSELPLLHLCSLELIITLVKELHSQLLPHAAGIVRLLIDYFERCALPELRIKLYSVVKVLLLSMGVGISAHLAQAVIDNASMDLAEESMPLNDHAKMHADVQLRTSKKKRKHADSMASQEDQPDGKVTEVKNPRDPTLISWKIAALEALEALLTVGGSWKSGDWRSKVDDLIMTVATSACQVKFSQEESSLSLHGTPTSNWTELQLAALHALLASLLSSRLIRLPEMPQCLIPARPPHLSCGLDLFRKGVQETETRLSHFCAHALLTLEVLVHPRALPLLDHRSTVDYDGSRYQRFTDLRQSGGGVRQEVHSNIHEMSKTGQDELVVSEYDELHERWMRIDDDATEEAPSPSDVTMDNKSNNTKELSVSLNNDLLCLKSAAEVTDDQKHGEEPIKKQPVRNIDNARSGALVLMETDTELPNNNLSLMEGVDTELPNNKLSLMEGVDTELPNNNLSLMEGGGASILNKIASPSISSLDSGGKGFMQERDDSDEDSIPDIVDVEPDDADTDTDPDDADADD</sequence>
<keyword evidence="7" id="KW-1185">Reference proteome</keyword>
<organism evidence="6 7">
    <name type="scientific">Cuscuta europaea</name>
    <name type="common">European dodder</name>
    <dbReference type="NCBI Taxonomy" id="41803"/>
    <lineage>
        <taxon>Eukaryota</taxon>
        <taxon>Viridiplantae</taxon>
        <taxon>Streptophyta</taxon>
        <taxon>Embryophyta</taxon>
        <taxon>Tracheophyta</taxon>
        <taxon>Spermatophyta</taxon>
        <taxon>Magnoliopsida</taxon>
        <taxon>eudicotyledons</taxon>
        <taxon>Gunneridae</taxon>
        <taxon>Pentapetalae</taxon>
        <taxon>asterids</taxon>
        <taxon>lamiids</taxon>
        <taxon>Solanales</taxon>
        <taxon>Convolvulaceae</taxon>
        <taxon>Cuscuteae</taxon>
        <taxon>Cuscuta</taxon>
        <taxon>Cuscuta subgen. Cuscuta</taxon>
    </lineage>
</organism>
<dbReference type="InterPro" id="IPR016024">
    <property type="entry name" value="ARM-type_fold"/>
</dbReference>
<feature type="region of interest" description="Disordered" evidence="4">
    <location>
        <begin position="476"/>
        <end position="506"/>
    </location>
</feature>
<feature type="domain" description="Pre-rRNA-processing protein RIX1 N-terminal" evidence="5">
    <location>
        <begin position="22"/>
        <end position="224"/>
    </location>
</feature>
<gene>
    <name evidence="6" type="ORF">CEURO_LOCUS19275</name>
</gene>
<evidence type="ECO:0000256" key="2">
    <source>
        <dbReference type="ARBA" id="ARBA00010511"/>
    </source>
</evidence>
<feature type="region of interest" description="Disordered" evidence="4">
    <location>
        <begin position="285"/>
        <end position="307"/>
    </location>
</feature>
<comment type="caution">
    <text evidence="6">The sequence shown here is derived from an EMBL/GenBank/DDBJ whole genome shotgun (WGS) entry which is preliminary data.</text>
</comment>
<name>A0A9P0ZTD6_CUSEU</name>
<dbReference type="SUPFAM" id="SSF48371">
    <property type="entry name" value="ARM repeat"/>
    <property type="match status" value="1"/>
</dbReference>
<comment type="subcellular location">
    <subcellularLocation>
        <location evidence="1">Nucleus</location>
    </subcellularLocation>
</comment>
<dbReference type="InterPro" id="IPR011989">
    <property type="entry name" value="ARM-like"/>
</dbReference>
<dbReference type="OrthoDB" id="20900at2759"/>
<evidence type="ECO:0000313" key="7">
    <source>
        <dbReference type="Proteomes" id="UP001152484"/>
    </source>
</evidence>
<dbReference type="AlphaFoldDB" id="A0A9P0ZTD6"/>
<dbReference type="PANTHER" id="PTHR34105:SF1">
    <property type="entry name" value="PROLINE-, GLUTAMIC ACID- AND LEUCINE-RICH PROTEIN 1"/>
    <property type="match status" value="1"/>
</dbReference>
<dbReference type="GO" id="GO:0005634">
    <property type="term" value="C:nucleus"/>
    <property type="evidence" value="ECO:0007669"/>
    <property type="project" value="UniProtKB-SubCell"/>
</dbReference>
<evidence type="ECO:0000256" key="4">
    <source>
        <dbReference type="SAM" id="MobiDB-lite"/>
    </source>
</evidence>
<dbReference type="PANTHER" id="PTHR34105">
    <property type="entry name" value="PROLINE-, GLUTAMIC ACID- AND LEUCINE-RICH PROTEIN 1"/>
    <property type="match status" value="1"/>
</dbReference>
<proteinExistence type="inferred from homology"/>
<accession>A0A9P0ZTD6</accession>
<protein>
    <recommendedName>
        <fullName evidence="5">Pre-rRNA-processing protein RIX1 N-terminal domain-containing protein</fullName>
    </recommendedName>
</protein>
<evidence type="ECO:0000256" key="1">
    <source>
        <dbReference type="ARBA" id="ARBA00004123"/>
    </source>
</evidence>
<keyword evidence="3" id="KW-0539">Nucleus</keyword>
<feature type="region of interest" description="Disordered" evidence="4">
    <location>
        <begin position="847"/>
        <end position="893"/>
    </location>
</feature>
<dbReference type="Pfam" id="PF08167">
    <property type="entry name" value="RIX1"/>
    <property type="match status" value="1"/>
</dbReference>
<dbReference type="Gene3D" id="1.25.10.10">
    <property type="entry name" value="Leucine-rich Repeat Variant"/>
    <property type="match status" value="1"/>
</dbReference>
<reference evidence="6" key="1">
    <citation type="submission" date="2022-07" db="EMBL/GenBank/DDBJ databases">
        <authorList>
            <person name="Macas J."/>
            <person name="Novak P."/>
            <person name="Neumann P."/>
        </authorList>
    </citation>
    <scope>NUCLEOTIDE SEQUENCE</scope>
</reference>
<evidence type="ECO:0000256" key="3">
    <source>
        <dbReference type="ARBA" id="ARBA00023242"/>
    </source>
</evidence>
<evidence type="ECO:0000259" key="5">
    <source>
        <dbReference type="Pfam" id="PF08167"/>
    </source>
</evidence>